<dbReference type="GO" id="GO:0002031">
    <property type="term" value="P:G protein-coupled receptor internalization"/>
    <property type="evidence" value="ECO:0007669"/>
    <property type="project" value="TreeGrafter"/>
</dbReference>
<reference evidence="4 5" key="1">
    <citation type="submission" date="2022-05" db="EMBL/GenBank/DDBJ databases">
        <title>A multi-omics perspective on studying reproductive biology in Daphnia sinensis.</title>
        <authorList>
            <person name="Jia J."/>
        </authorList>
    </citation>
    <scope>NUCLEOTIDE SEQUENCE [LARGE SCALE GENOMIC DNA]</scope>
    <source>
        <strain evidence="4 5">WSL</strain>
    </source>
</reference>
<dbReference type="AlphaFoldDB" id="A0AAD5KSN1"/>
<evidence type="ECO:0000256" key="1">
    <source>
        <dbReference type="ARBA" id="ARBA00005298"/>
    </source>
</evidence>
<accession>A0AAD5KSN1</accession>
<dbReference type="GO" id="GO:0007608">
    <property type="term" value="P:sensory perception of smell"/>
    <property type="evidence" value="ECO:0007669"/>
    <property type="project" value="UniProtKB-ARBA"/>
</dbReference>
<dbReference type="PANTHER" id="PTHR11792">
    <property type="entry name" value="ARRESTIN"/>
    <property type="match status" value="1"/>
</dbReference>
<dbReference type="GO" id="GO:0007165">
    <property type="term" value="P:signal transduction"/>
    <property type="evidence" value="ECO:0007669"/>
    <property type="project" value="InterPro"/>
</dbReference>
<evidence type="ECO:0000313" key="4">
    <source>
        <dbReference type="EMBL" id="KAI9559864.1"/>
    </source>
</evidence>
<dbReference type="GO" id="GO:0045494">
    <property type="term" value="P:photoreceptor cell maintenance"/>
    <property type="evidence" value="ECO:0007669"/>
    <property type="project" value="UniProtKB-ARBA"/>
</dbReference>
<dbReference type="FunFam" id="2.60.40.840:FF:000002">
    <property type="entry name" value="Arrestin 3"/>
    <property type="match status" value="1"/>
</dbReference>
<dbReference type="InterPro" id="IPR011022">
    <property type="entry name" value="Arrestin_C-like"/>
</dbReference>
<keyword evidence="2" id="KW-0716">Sensory transduction</keyword>
<comment type="caution">
    <text evidence="4">The sequence shown here is derived from an EMBL/GenBank/DDBJ whole genome shotgun (WGS) entry which is preliminary data.</text>
</comment>
<dbReference type="Gene3D" id="2.60.40.840">
    <property type="match status" value="1"/>
</dbReference>
<dbReference type="GO" id="GO:0001664">
    <property type="term" value="F:G protein-coupled receptor binding"/>
    <property type="evidence" value="ECO:0007669"/>
    <property type="project" value="TreeGrafter"/>
</dbReference>
<protein>
    <recommendedName>
        <fullName evidence="3">Arrestin C-terminal-like domain-containing protein</fullName>
    </recommendedName>
</protein>
<organism evidence="4 5">
    <name type="scientific">Daphnia sinensis</name>
    <dbReference type="NCBI Taxonomy" id="1820382"/>
    <lineage>
        <taxon>Eukaryota</taxon>
        <taxon>Metazoa</taxon>
        <taxon>Ecdysozoa</taxon>
        <taxon>Arthropoda</taxon>
        <taxon>Crustacea</taxon>
        <taxon>Branchiopoda</taxon>
        <taxon>Diplostraca</taxon>
        <taxon>Cladocera</taxon>
        <taxon>Anomopoda</taxon>
        <taxon>Daphniidae</taxon>
        <taxon>Daphnia</taxon>
        <taxon>Daphnia similis group</taxon>
    </lineage>
</organism>
<dbReference type="SMART" id="SM01017">
    <property type="entry name" value="Arrestin_C"/>
    <property type="match status" value="1"/>
</dbReference>
<keyword evidence="5" id="KW-1185">Reference proteome</keyword>
<dbReference type="Pfam" id="PF02752">
    <property type="entry name" value="Arrestin_C"/>
    <property type="match status" value="1"/>
</dbReference>
<dbReference type="InterPro" id="IPR014753">
    <property type="entry name" value="Arrestin_N"/>
</dbReference>
<proteinExistence type="inferred from homology"/>
<dbReference type="InterPro" id="IPR011021">
    <property type="entry name" value="Arrestin-like_N"/>
</dbReference>
<gene>
    <name evidence="4" type="ORF">GHT06_013871</name>
</gene>
<dbReference type="InterPro" id="IPR000698">
    <property type="entry name" value="Arrestin"/>
</dbReference>
<dbReference type="Proteomes" id="UP000820818">
    <property type="component" value="Linkage Group LG4"/>
</dbReference>
<dbReference type="GO" id="GO:0005737">
    <property type="term" value="C:cytoplasm"/>
    <property type="evidence" value="ECO:0007669"/>
    <property type="project" value="TreeGrafter"/>
</dbReference>
<dbReference type="EMBL" id="WJBH02000004">
    <property type="protein sequence ID" value="KAI9559864.1"/>
    <property type="molecule type" value="Genomic_DNA"/>
</dbReference>
<dbReference type="Pfam" id="PF00339">
    <property type="entry name" value="Arrestin_N"/>
    <property type="match status" value="1"/>
</dbReference>
<evidence type="ECO:0000256" key="2">
    <source>
        <dbReference type="ARBA" id="ARBA00022606"/>
    </source>
</evidence>
<dbReference type="PANTHER" id="PTHR11792:SF23">
    <property type="entry name" value="PHOSRESTIN-1"/>
    <property type="match status" value="1"/>
</dbReference>
<dbReference type="InterPro" id="IPR014752">
    <property type="entry name" value="Arrestin-like_C"/>
</dbReference>
<name>A0AAD5KSN1_9CRUS</name>
<dbReference type="PRINTS" id="PR00309">
    <property type="entry name" value="ARRESTIN"/>
</dbReference>
<dbReference type="Gene3D" id="2.60.40.640">
    <property type="match status" value="1"/>
</dbReference>
<sequence length="384" mass="42639">MVASVKVFKKTSPNAKLTVYLGKRDFVDHQDHVDPIEGVVVADPDYLKGRKVFCQVIVTIRYGREQDEVMGLKFVKELVLINEQVVPPRRSQEKKLCALQDRLLKKLGSNAYPFTFTLPTTAPASIVLQEGGRADDNAPPVGVEYDFLTFVGENENDRSHKRSSVSMAIRKVQYAPLTPSSKQPSTMVSKGFTFSSGKLNLQLTLDRELFYHGEQIRFNVNVKNESKKTVKGILVAVVQNVEITLINGHYNKRVASLETREGCPITPGTSMSKTFALTPMLNGQKEDDEVNLASSTIIAECNEATGFVVSYVARVKLDLGSMGGELVADVPFKLMHPAPGSAMYQGKGKLTKTDSQQGRYESNYAREDDDENIVFEDFARLRST</sequence>
<dbReference type="SUPFAM" id="SSF81296">
    <property type="entry name" value="E set domains"/>
    <property type="match status" value="2"/>
</dbReference>
<comment type="similarity">
    <text evidence="1">Belongs to the arrestin family.</text>
</comment>
<evidence type="ECO:0000259" key="3">
    <source>
        <dbReference type="SMART" id="SM01017"/>
    </source>
</evidence>
<dbReference type="InterPro" id="IPR014756">
    <property type="entry name" value="Ig_E-set"/>
</dbReference>
<dbReference type="GO" id="GO:0016060">
    <property type="term" value="P:negative regulation of phospholipase C-activating phototransduction signaling pathway"/>
    <property type="evidence" value="ECO:0007669"/>
    <property type="project" value="UniProtKB-ARBA"/>
</dbReference>
<evidence type="ECO:0000313" key="5">
    <source>
        <dbReference type="Proteomes" id="UP000820818"/>
    </source>
</evidence>
<feature type="domain" description="Arrestin C-terminal-like" evidence="3">
    <location>
        <begin position="195"/>
        <end position="339"/>
    </location>
</feature>